<dbReference type="EMBL" id="CP000527">
    <property type="protein sequence ID" value="ABM29138.1"/>
    <property type="molecule type" value="Genomic_DNA"/>
</dbReference>
<protein>
    <recommendedName>
        <fullName evidence="4">Glycosyl transferase family 2</fullName>
    </recommendedName>
</protein>
<evidence type="ECO:0000313" key="3">
    <source>
        <dbReference type="Proteomes" id="UP000009173"/>
    </source>
</evidence>
<proteinExistence type="predicted"/>
<sequence length="419" mass="45749">MERVARLAAHGGRRHVLLLGTPSRHEIETLLGALPEHVRLVLCSMSPDMARARLGTYSTNPEGYRTTEAGSERARNISADGPMGCLPTDSPAVATPSPHDDAPTSPKQQDTKPPFLLLCDTSPWALLLLLHDAGVAPETTLVTFCADQGDDERPLLRQLRKLFLMATRLSPPSPPDPAPVLSPRKTPPSGVSPLHVCAILHPHEPGLDTFFAQIPSWLSGVTAVWDGDIPSRTPGCAVPVRHVCRPLDADFAAQRNAMLDATPHEWVVYLDADEILSPGTWSCIRTWTSHAASSGIGGIALPRHTFLPDGHDIRVGFGLWPDIQLRLFRNAPGVRFEGRIHERVTGLHGGFILLPGHPILHHSLTGKDRQAIEARLRTFDIAAGRSLHRLSHEYPGLPRQAFEAAARHWGDAALYFRDA</sequence>
<feature type="compositionally biased region" description="Pro residues" evidence="1">
    <location>
        <begin position="171"/>
        <end position="180"/>
    </location>
</feature>
<reference evidence="3" key="1">
    <citation type="journal article" date="2009" name="Environ. Microbiol.">
        <title>Contribution of mobile genetic elements to Desulfovibrio vulgaris genome plasticity.</title>
        <authorList>
            <person name="Walker C.B."/>
            <person name="Stolyar S."/>
            <person name="Chivian D."/>
            <person name="Pinel N."/>
            <person name="Gabster J.A."/>
            <person name="Dehal P.S."/>
            <person name="He Z."/>
            <person name="Yang Z.K."/>
            <person name="Yen H.C."/>
            <person name="Zhou J."/>
            <person name="Wall J.D."/>
            <person name="Hazen T.C."/>
            <person name="Arkin A.P."/>
            <person name="Stahl D.A."/>
        </authorList>
    </citation>
    <scope>NUCLEOTIDE SEQUENCE [LARGE SCALE GENOMIC DNA]</scope>
    <source>
        <strain evidence="3">DP4</strain>
    </source>
</reference>
<organism evidence="2 3">
    <name type="scientific">Nitratidesulfovibrio vulgaris (strain DP4)</name>
    <name type="common">Desulfovibrio vulgaris</name>
    <dbReference type="NCBI Taxonomy" id="391774"/>
    <lineage>
        <taxon>Bacteria</taxon>
        <taxon>Pseudomonadati</taxon>
        <taxon>Thermodesulfobacteriota</taxon>
        <taxon>Desulfovibrionia</taxon>
        <taxon>Desulfovibrionales</taxon>
        <taxon>Desulfovibrionaceae</taxon>
        <taxon>Nitratidesulfovibrio</taxon>
    </lineage>
</organism>
<dbReference type="Proteomes" id="UP000009173">
    <property type="component" value="Chromosome"/>
</dbReference>
<dbReference type="KEGG" id="dvl:Dvul_2122"/>
<feature type="region of interest" description="Disordered" evidence="1">
    <location>
        <begin position="85"/>
        <end position="113"/>
    </location>
</feature>
<evidence type="ECO:0000256" key="1">
    <source>
        <dbReference type="SAM" id="MobiDB-lite"/>
    </source>
</evidence>
<name>A0A0H3AA46_NITV4</name>
<dbReference type="HOGENOM" id="CLU_038907_0_0_7"/>
<dbReference type="InterPro" id="IPR029044">
    <property type="entry name" value="Nucleotide-diphossugar_trans"/>
</dbReference>
<dbReference type="SUPFAM" id="SSF53448">
    <property type="entry name" value="Nucleotide-diphospho-sugar transferases"/>
    <property type="match status" value="1"/>
</dbReference>
<dbReference type="AlphaFoldDB" id="A0A0H3AA46"/>
<evidence type="ECO:0000313" key="2">
    <source>
        <dbReference type="EMBL" id="ABM29138.1"/>
    </source>
</evidence>
<gene>
    <name evidence="2" type="ordered locus">Dvul_2122</name>
</gene>
<feature type="region of interest" description="Disordered" evidence="1">
    <location>
        <begin position="168"/>
        <end position="187"/>
    </location>
</feature>
<accession>A0A0H3AA46</accession>
<evidence type="ECO:0008006" key="4">
    <source>
        <dbReference type="Google" id="ProtNLM"/>
    </source>
</evidence>